<protein>
    <submittedName>
        <fullName evidence="3">Uncharacterized protein</fullName>
    </submittedName>
</protein>
<feature type="region of interest" description="Disordered" evidence="1">
    <location>
        <begin position="118"/>
        <end position="145"/>
    </location>
</feature>
<dbReference type="EMBL" id="HBII01006599">
    <property type="protein sequence ID" value="CAE0344030.1"/>
    <property type="molecule type" value="Transcribed_RNA"/>
</dbReference>
<feature type="transmembrane region" description="Helical" evidence="2">
    <location>
        <begin position="56"/>
        <end position="79"/>
    </location>
</feature>
<dbReference type="PANTHER" id="PTHR11161">
    <property type="entry name" value="O-ACYLTRANSFERASE"/>
    <property type="match status" value="1"/>
</dbReference>
<gene>
    <name evidence="3" type="ORF">EHAR0213_LOCUS2937</name>
</gene>
<evidence type="ECO:0000256" key="2">
    <source>
        <dbReference type="SAM" id="Phobius"/>
    </source>
</evidence>
<organism evidence="3">
    <name type="scientific">Euplotes harpa</name>
    <dbReference type="NCBI Taxonomy" id="151035"/>
    <lineage>
        <taxon>Eukaryota</taxon>
        <taxon>Sar</taxon>
        <taxon>Alveolata</taxon>
        <taxon>Ciliophora</taxon>
        <taxon>Intramacronucleata</taxon>
        <taxon>Spirotrichea</taxon>
        <taxon>Hypotrichia</taxon>
        <taxon>Euplotida</taxon>
        <taxon>Euplotidae</taxon>
        <taxon>Euplotes</taxon>
    </lineage>
</organism>
<keyword evidence="2" id="KW-1133">Transmembrane helix</keyword>
<proteinExistence type="predicted"/>
<dbReference type="InterPro" id="IPR052728">
    <property type="entry name" value="O2_lipid_transport_reg"/>
</dbReference>
<accession>A0A7S3J2E1</accession>
<evidence type="ECO:0000256" key="1">
    <source>
        <dbReference type="SAM" id="MobiDB-lite"/>
    </source>
</evidence>
<dbReference type="PANTHER" id="PTHR11161:SF0">
    <property type="entry name" value="O-ACYLTRANSFERASE LIKE PROTEIN"/>
    <property type="match status" value="1"/>
</dbReference>
<reference evidence="3" key="1">
    <citation type="submission" date="2021-01" db="EMBL/GenBank/DDBJ databases">
        <authorList>
            <person name="Corre E."/>
            <person name="Pelletier E."/>
            <person name="Niang G."/>
            <person name="Scheremetjew M."/>
            <person name="Finn R."/>
            <person name="Kale V."/>
            <person name="Holt S."/>
            <person name="Cochrane G."/>
            <person name="Meng A."/>
            <person name="Brown T."/>
            <person name="Cohen L."/>
        </authorList>
    </citation>
    <scope>NUCLEOTIDE SEQUENCE</scope>
    <source>
        <strain evidence="3">FSP1.4</strain>
    </source>
</reference>
<keyword evidence="2" id="KW-0472">Membrane</keyword>
<name>A0A7S3J2E1_9SPIT</name>
<sequence>MAGPATGRTYLFRFIFGGSAWAPWAKLTFIAYLAHPFVIVFYYLQTYQGVYLTKRFAMYAFFASFLVTYIVVIPLALMIESPFLQLERLLLFPPREKQQQARIREFEKLLPIHNEELKEEERKPRRSTRINESLDETKAEAISKQ</sequence>
<feature type="transmembrane region" description="Helical" evidence="2">
    <location>
        <begin position="20"/>
        <end position="44"/>
    </location>
</feature>
<dbReference type="AlphaFoldDB" id="A0A7S3J2E1"/>
<evidence type="ECO:0000313" key="3">
    <source>
        <dbReference type="EMBL" id="CAE0344030.1"/>
    </source>
</evidence>
<keyword evidence="2" id="KW-0812">Transmembrane</keyword>
<feature type="compositionally biased region" description="Basic and acidic residues" evidence="1">
    <location>
        <begin position="135"/>
        <end position="145"/>
    </location>
</feature>